<protein>
    <submittedName>
        <fullName evidence="1">Uncharacterized protein</fullName>
    </submittedName>
</protein>
<gene>
    <name evidence="1" type="ORF">PPRIM_AZ9-3.1.T0260329</name>
</gene>
<dbReference type="AlphaFoldDB" id="A0A8S1KZ86"/>
<name>A0A8S1KZ86_PARPR</name>
<accession>A0A8S1KZ86</accession>
<evidence type="ECO:0000313" key="1">
    <source>
        <dbReference type="EMBL" id="CAD8058006.1"/>
    </source>
</evidence>
<dbReference type="EMBL" id="CAJJDM010000025">
    <property type="protein sequence ID" value="CAD8058006.1"/>
    <property type="molecule type" value="Genomic_DNA"/>
</dbReference>
<reference evidence="1" key="1">
    <citation type="submission" date="2021-01" db="EMBL/GenBank/DDBJ databases">
        <authorList>
            <consortium name="Genoscope - CEA"/>
            <person name="William W."/>
        </authorList>
    </citation>
    <scope>NUCLEOTIDE SEQUENCE</scope>
</reference>
<proteinExistence type="predicted"/>
<dbReference type="PANTHER" id="PTHR33706:SF1">
    <property type="entry name" value="TPR REPEAT PROTEIN"/>
    <property type="match status" value="1"/>
</dbReference>
<keyword evidence="2" id="KW-1185">Reference proteome</keyword>
<dbReference type="PANTHER" id="PTHR33706">
    <property type="entry name" value="MORN VARIANT REPEAT PROTEIN"/>
    <property type="match status" value="1"/>
</dbReference>
<comment type="caution">
    <text evidence="1">The sequence shown here is derived from an EMBL/GenBank/DDBJ whole genome shotgun (WGS) entry which is preliminary data.</text>
</comment>
<evidence type="ECO:0000313" key="2">
    <source>
        <dbReference type="Proteomes" id="UP000688137"/>
    </source>
</evidence>
<dbReference type="Proteomes" id="UP000688137">
    <property type="component" value="Unassembled WGS sequence"/>
</dbReference>
<organism evidence="1 2">
    <name type="scientific">Paramecium primaurelia</name>
    <dbReference type="NCBI Taxonomy" id="5886"/>
    <lineage>
        <taxon>Eukaryota</taxon>
        <taxon>Sar</taxon>
        <taxon>Alveolata</taxon>
        <taxon>Ciliophora</taxon>
        <taxon>Intramacronucleata</taxon>
        <taxon>Oligohymenophorea</taxon>
        <taxon>Peniculida</taxon>
        <taxon>Parameciidae</taxon>
        <taxon>Paramecium</taxon>
    </lineage>
</organism>
<sequence length="560" mass="65712">MSDYIKEPSKKYDLITNLEQIQHLKWQGEFGKNEKKIGRWIAIWKGQTLEAVNRWYSEDGLQSGLQTELINNYWSKADIYVYGEYYNHQKQGVWKFIIQDNMIVGGLYKQGQKVGKWIDLNDSVQNQNQIVYNGEYKNGNKIGLWNILYKSKDSNYKIIGGGQYDENGQKNGRWIDLNNVFWNKSEVIYHGQYKNGIKIGKWDTYSRVDQNQPFKKTGGGLYDEQEGQKYGQWIELSNSFYSECQIYYKGEYKKDKKISKWNILYKFINTPLQQIGGGSYDQEGLQNGRWKELSTNFWNKSEIIYSGEYKSGVKIGRWDIVYGILQIGGGSYLQGQKDGKWVEISDNFYDYSQVTYKGEYVSTKKKGIWNIFYNDQQIGGGSYDYQEGLKNGIWIELSNNFYNSSKVIYKGEYKSGIKIGIWDISFKQHSYQNWEIIGGGEYDDLGLKIGEWVDINDDFWDESQVTYTGIYQNSKKVGTWSIRFRDSYRKIWNLIGGGEYDENGLKTNKWRVLGDNFGDENQTTFAGQYKKNKKVGRWVEFRYGHEQNVFVYNENGKKIY</sequence>